<sequence>MTDVSQANDGETRQGDASSGGTSGGGNTTADKFRSQFESFKSQASDKARDYAGQGVTKATGALDEAAKFLEDTARTIEEKVGPQYGRYGFSAAESVSSFADQLRGKDVDELVEDVRSFVRKSPAVAIGAAVGLGFVLARLAKAGAGYEDTNMRGASGSSTGTTGGTGSTGPTGSTGSTGSTGTTGTSNPGTSNAGF</sequence>
<feature type="region of interest" description="Disordered" evidence="1">
    <location>
        <begin position="1"/>
        <end position="54"/>
    </location>
</feature>
<dbReference type="RefSeq" id="WP_380887643.1">
    <property type="nucleotide sequence ID" value="NZ_JBHUDY010000001.1"/>
</dbReference>
<organism evidence="2 3">
    <name type="scientific">Sphingomonas tabacisoli</name>
    <dbReference type="NCBI Taxonomy" id="2249466"/>
    <lineage>
        <taxon>Bacteria</taxon>
        <taxon>Pseudomonadati</taxon>
        <taxon>Pseudomonadota</taxon>
        <taxon>Alphaproteobacteria</taxon>
        <taxon>Sphingomonadales</taxon>
        <taxon>Sphingomonadaceae</taxon>
        <taxon>Sphingomonas</taxon>
    </lineage>
</organism>
<gene>
    <name evidence="2" type="ORF">ACFSCW_05345</name>
</gene>
<accession>A0ABW4I288</accession>
<evidence type="ECO:0000313" key="2">
    <source>
        <dbReference type="EMBL" id="MFD1611224.1"/>
    </source>
</evidence>
<dbReference type="EMBL" id="JBHUDY010000001">
    <property type="protein sequence ID" value="MFD1611224.1"/>
    <property type="molecule type" value="Genomic_DNA"/>
</dbReference>
<evidence type="ECO:0000256" key="1">
    <source>
        <dbReference type="SAM" id="MobiDB-lite"/>
    </source>
</evidence>
<dbReference type="Proteomes" id="UP001597115">
    <property type="component" value="Unassembled WGS sequence"/>
</dbReference>
<proteinExistence type="predicted"/>
<keyword evidence="3" id="KW-1185">Reference proteome</keyword>
<name>A0ABW4I288_9SPHN</name>
<protein>
    <submittedName>
        <fullName evidence="2">Uncharacterized protein</fullName>
    </submittedName>
</protein>
<evidence type="ECO:0000313" key="3">
    <source>
        <dbReference type="Proteomes" id="UP001597115"/>
    </source>
</evidence>
<feature type="region of interest" description="Disordered" evidence="1">
    <location>
        <begin position="148"/>
        <end position="196"/>
    </location>
</feature>
<reference evidence="3" key="1">
    <citation type="journal article" date="2019" name="Int. J. Syst. Evol. Microbiol.">
        <title>The Global Catalogue of Microorganisms (GCM) 10K type strain sequencing project: providing services to taxonomists for standard genome sequencing and annotation.</title>
        <authorList>
            <consortium name="The Broad Institute Genomics Platform"/>
            <consortium name="The Broad Institute Genome Sequencing Center for Infectious Disease"/>
            <person name="Wu L."/>
            <person name="Ma J."/>
        </authorList>
    </citation>
    <scope>NUCLEOTIDE SEQUENCE [LARGE SCALE GENOMIC DNA]</scope>
    <source>
        <strain evidence="3">CGMCC 1.16275</strain>
    </source>
</reference>
<comment type="caution">
    <text evidence="2">The sequence shown here is derived from an EMBL/GenBank/DDBJ whole genome shotgun (WGS) entry which is preliminary data.</text>
</comment>
<feature type="compositionally biased region" description="Low complexity" evidence="1">
    <location>
        <begin position="171"/>
        <end position="196"/>
    </location>
</feature>